<feature type="transmembrane region" description="Helical" evidence="1">
    <location>
        <begin position="12"/>
        <end position="38"/>
    </location>
</feature>
<feature type="transmembrane region" description="Helical" evidence="1">
    <location>
        <begin position="44"/>
        <end position="62"/>
    </location>
</feature>
<evidence type="ECO:0000313" key="3">
    <source>
        <dbReference type="Proteomes" id="UP000264880"/>
    </source>
</evidence>
<evidence type="ECO:0000256" key="1">
    <source>
        <dbReference type="SAM" id="Phobius"/>
    </source>
</evidence>
<keyword evidence="1" id="KW-0472">Membrane</keyword>
<accession>A0AAC9TWR4</accession>
<name>A0AAC9TWR4_9SPIR</name>
<sequence length="88" mass="10002">MNNQEPDNGDILAITIQLILVRMIMISNLVASISLIIVNEGIKRYYFIAALVFALFLVIYFLKSIKIKMSLIYSIILAVIIFAANYFL</sequence>
<protein>
    <submittedName>
        <fullName evidence="2">Uncharacterized protein</fullName>
    </submittedName>
</protein>
<keyword evidence="1" id="KW-0812">Transmembrane</keyword>
<organism evidence="2 3">
    <name type="scientific">Brachyspira hampsonii</name>
    <dbReference type="NCBI Taxonomy" id="1287055"/>
    <lineage>
        <taxon>Bacteria</taxon>
        <taxon>Pseudomonadati</taxon>
        <taxon>Spirochaetota</taxon>
        <taxon>Spirochaetia</taxon>
        <taxon>Brachyspirales</taxon>
        <taxon>Brachyspiraceae</taxon>
        <taxon>Brachyspira</taxon>
    </lineage>
</organism>
<dbReference type="KEGG" id="bhp:BHAMNSH16_10195"/>
<keyword evidence="3" id="KW-1185">Reference proteome</keyword>
<proteinExistence type="predicted"/>
<gene>
    <name evidence="2" type="ORF">BHAMNSH16_10195</name>
</gene>
<dbReference type="AlphaFoldDB" id="A0AAC9TWR4"/>
<evidence type="ECO:0000313" key="2">
    <source>
        <dbReference type="EMBL" id="ASJ21981.1"/>
    </source>
</evidence>
<keyword evidence="1" id="KW-1133">Transmembrane helix</keyword>
<reference evidence="2 3" key="1">
    <citation type="submission" date="2017-02" db="EMBL/GenBank/DDBJ databases">
        <title>Complete genome sequence of Brachyspira hampsonii genomovar I strain NSH-16 (ATCC BAA-2463).</title>
        <authorList>
            <person name="Mirajkar N.S."/>
            <person name="Gebhart C.J."/>
        </authorList>
    </citation>
    <scope>NUCLEOTIDE SEQUENCE [LARGE SCALE GENOMIC DNA]</scope>
    <source>
        <strain evidence="2 3">NSH-16</strain>
    </source>
</reference>
<dbReference type="EMBL" id="CP019914">
    <property type="protein sequence ID" value="ASJ21981.1"/>
    <property type="molecule type" value="Genomic_DNA"/>
</dbReference>
<dbReference type="Proteomes" id="UP000264880">
    <property type="component" value="Chromosome"/>
</dbReference>
<feature type="transmembrane region" description="Helical" evidence="1">
    <location>
        <begin position="69"/>
        <end position="87"/>
    </location>
</feature>
<dbReference type="RefSeq" id="WP_008730467.1">
    <property type="nucleotide sequence ID" value="NZ_CP019914.1"/>
</dbReference>